<dbReference type="RefSeq" id="WP_362910315.1">
    <property type="nucleotide sequence ID" value="NZ_JBHSBC010000032.1"/>
</dbReference>
<keyword evidence="6" id="KW-1185">Reference proteome</keyword>
<dbReference type="Proteomes" id="UP001595698">
    <property type="component" value="Unassembled WGS sequence"/>
</dbReference>
<gene>
    <name evidence="5" type="ORF">ACFOYY_28455</name>
</gene>
<dbReference type="SUPFAM" id="SSF141571">
    <property type="entry name" value="Pentapeptide repeat-like"/>
    <property type="match status" value="2"/>
</dbReference>
<dbReference type="PANTHER" id="PTHR47485">
    <property type="entry name" value="THYLAKOID LUMENAL 17.4 KDA PROTEIN, CHLOROPLASTIC"/>
    <property type="match status" value="1"/>
</dbReference>
<evidence type="ECO:0000256" key="2">
    <source>
        <dbReference type="SAM" id="MobiDB-lite"/>
    </source>
</evidence>
<accession>A0ABV8F880</accession>
<protein>
    <submittedName>
        <fullName evidence="5">Pentapeptide repeat-containing protein</fullName>
    </submittedName>
</protein>
<keyword evidence="3" id="KW-0812">Transmembrane</keyword>
<keyword evidence="4" id="KW-0732">Signal</keyword>
<dbReference type="InterPro" id="IPR001646">
    <property type="entry name" value="5peptide_repeat"/>
</dbReference>
<dbReference type="Gene3D" id="2.160.20.80">
    <property type="entry name" value="E3 ubiquitin-protein ligase SopA"/>
    <property type="match status" value="2"/>
</dbReference>
<feature type="region of interest" description="Disordered" evidence="2">
    <location>
        <begin position="243"/>
        <end position="286"/>
    </location>
</feature>
<evidence type="ECO:0000256" key="1">
    <source>
        <dbReference type="ARBA" id="ARBA00022737"/>
    </source>
</evidence>
<sequence length="409" mass="43551">MRRSVSLTLLAAIFALSGAMISPVTAQAETAASAAAGPCRPGQGANLRGRDFTKGAALPYSLRCADLTKAKLGGVELIQKDLTGAILRGADLRQANLTQATLKYADLREANLSEADLGQMHADHADLRGAILVDAEAGQAEFPYANLTGAKLTRAVLTQVNFVNAKLVDADLNESRPGQIKGRKADFTRAKLHEAKMGQSDLGFAVFKDADLREAVFDQAELDGASFVGALVDDASFTQADDADLTGARGTPKGIDGPFSVPTPAEEQASDDEPESTATPDAQASRGGTSVGLVMVVLSALGLAVTVVAWGVSAQRRNRRNARFALMRRGAEEDITRLGEEIDQLDYEFQISGRGGMTADADWRHALDAYEAAKNALVMARRDEELHFVARAVQDGRNALNRLRARTSR</sequence>
<feature type="signal peptide" evidence="4">
    <location>
        <begin position="1"/>
        <end position="26"/>
    </location>
</feature>
<organism evidence="5 6">
    <name type="scientific">Streptosporangium jomthongense</name>
    <dbReference type="NCBI Taxonomy" id="1193683"/>
    <lineage>
        <taxon>Bacteria</taxon>
        <taxon>Bacillati</taxon>
        <taxon>Actinomycetota</taxon>
        <taxon>Actinomycetes</taxon>
        <taxon>Streptosporangiales</taxon>
        <taxon>Streptosporangiaceae</taxon>
        <taxon>Streptosporangium</taxon>
    </lineage>
</organism>
<keyword evidence="1" id="KW-0677">Repeat</keyword>
<keyword evidence="3" id="KW-0472">Membrane</keyword>
<feature type="chain" id="PRO_5045652534" evidence="4">
    <location>
        <begin position="27"/>
        <end position="409"/>
    </location>
</feature>
<feature type="compositionally biased region" description="Polar residues" evidence="2">
    <location>
        <begin position="276"/>
        <end position="286"/>
    </location>
</feature>
<evidence type="ECO:0000313" key="6">
    <source>
        <dbReference type="Proteomes" id="UP001595698"/>
    </source>
</evidence>
<dbReference type="Pfam" id="PF00805">
    <property type="entry name" value="Pentapeptide"/>
    <property type="match status" value="3"/>
</dbReference>
<evidence type="ECO:0000256" key="3">
    <source>
        <dbReference type="SAM" id="Phobius"/>
    </source>
</evidence>
<evidence type="ECO:0000313" key="5">
    <source>
        <dbReference type="EMBL" id="MFC3984096.1"/>
    </source>
</evidence>
<dbReference type="EMBL" id="JBHSBC010000032">
    <property type="protein sequence ID" value="MFC3984096.1"/>
    <property type="molecule type" value="Genomic_DNA"/>
</dbReference>
<dbReference type="PANTHER" id="PTHR47485:SF1">
    <property type="entry name" value="THYLAKOID LUMENAL 17.4 KDA PROTEIN, CHLOROPLASTIC"/>
    <property type="match status" value="1"/>
</dbReference>
<comment type="caution">
    <text evidence="5">The sequence shown here is derived from an EMBL/GenBank/DDBJ whole genome shotgun (WGS) entry which is preliminary data.</text>
</comment>
<proteinExistence type="predicted"/>
<keyword evidence="3" id="KW-1133">Transmembrane helix</keyword>
<name>A0ABV8F880_9ACTN</name>
<evidence type="ECO:0000256" key="4">
    <source>
        <dbReference type="SAM" id="SignalP"/>
    </source>
</evidence>
<feature type="transmembrane region" description="Helical" evidence="3">
    <location>
        <begin position="291"/>
        <end position="313"/>
    </location>
</feature>
<reference evidence="6" key="1">
    <citation type="journal article" date="2019" name="Int. J. Syst. Evol. Microbiol.">
        <title>The Global Catalogue of Microorganisms (GCM) 10K type strain sequencing project: providing services to taxonomists for standard genome sequencing and annotation.</title>
        <authorList>
            <consortium name="The Broad Institute Genomics Platform"/>
            <consortium name="The Broad Institute Genome Sequencing Center for Infectious Disease"/>
            <person name="Wu L."/>
            <person name="Ma J."/>
        </authorList>
    </citation>
    <scope>NUCLEOTIDE SEQUENCE [LARGE SCALE GENOMIC DNA]</scope>
    <source>
        <strain evidence="6">TBRC 7912</strain>
    </source>
</reference>